<proteinExistence type="predicted"/>
<name>A0A413VR31_9BACE</name>
<dbReference type="Proteomes" id="UP000284379">
    <property type="component" value="Unassembled WGS sequence"/>
</dbReference>
<gene>
    <name evidence="1" type="ORF">DW888_09320</name>
</gene>
<evidence type="ECO:0000313" key="2">
    <source>
        <dbReference type="Proteomes" id="UP000284379"/>
    </source>
</evidence>
<accession>A0A413VR31</accession>
<dbReference type="AlphaFoldDB" id="A0A413VR31"/>
<evidence type="ECO:0000313" key="1">
    <source>
        <dbReference type="EMBL" id="RHB36018.1"/>
    </source>
</evidence>
<comment type="caution">
    <text evidence="1">The sequence shown here is derived from an EMBL/GenBank/DDBJ whole genome shotgun (WGS) entry which is preliminary data.</text>
</comment>
<organism evidence="1 2">
    <name type="scientific">Bacteroides nordii</name>
    <dbReference type="NCBI Taxonomy" id="291645"/>
    <lineage>
        <taxon>Bacteria</taxon>
        <taxon>Pseudomonadati</taxon>
        <taxon>Bacteroidota</taxon>
        <taxon>Bacteroidia</taxon>
        <taxon>Bacteroidales</taxon>
        <taxon>Bacteroidaceae</taxon>
        <taxon>Bacteroides</taxon>
    </lineage>
</organism>
<reference evidence="1 2" key="1">
    <citation type="submission" date="2018-08" db="EMBL/GenBank/DDBJ databases">
        <title>A genome reference for cultivated species of the human gut microbiota.</title>
        <authorList>
            <person name="Zou Y."/>
            <person name="Xue W."/>
            <person name="Luo G."/>
        </authorList>
    </citation>
    <scope>NUCLEOTIDE SEQUENCE [LARGE SCALE GENOMIC DNA]</scope>
    <source>
        <strain evidence="1 2">AM40-30BH</strain>
    </source>
</reference>
<protein>
    <submittedName>
        <fullName evidence="1">Uncharacterized protein</fullName>
    </submittedName>
</protein>
<sequence>MAMSFLFQSSTLTKQKKKWTAISLNTKFSSFRVQKRKKRRPTWVSITLPASSLTAKERSIIPNSKTYALMIFVSKTHVPTLVDWSIYPM</sequence>
<dbReference type="EMBL" id="QSGO01000005">
    <property type="protein sequence ID" value="RHB36018.1"/>
    <property type="molecule type" value="Genomic_DNA"/>
</dbReference>